<name>A0A2P5BEH5_PARAD</name>
<evidence type="ECO:0000256" key="1">
    <source>
        <dbReference type="SAM" id="Phobius"/>
    </source>
</evidence>
<evidence type="ECO:0008006" key="4">
    <source>
        <dbReference type="Google" id="ProtNLM"/>
    </source>
</evidence>
<evidence type="ECO:0000313" key="2">
    <source>
        <dbReference type="EMBL" id="PON47194.1"/>
    </source>
</evidence>
<dbReference type="EMBL" id="JXTB01000298">
    <property type="protein sequence ID" value="PON47194.1"/>
    <property type="molecule type" value="Genomic_DNA"/>
</dbReference>
<dbReference type="OrthoDB" id="10459050at2759"/>
<organism evidence="2 3">
    <name type="scientific">Parasponia andersonii</name>
    <name type="common">Sponia andersonii</name>
    <dbReference type="NCBI Taxonomy" id="3476"/>
    <lineage>
        <taxon>Eukaryota</taxon>
        <taxon>Viridiplantae</taxon>
        <taxon>Streptophyta</taxon>
        <taxon>Embryophyta</taxon>
        <taxon>Tracheophyta</taxon>
        <taxon>Spermatophyta</taxon>
        <taxon>Magnoliopsida</taxon>
        <taxon>eudicotyledons</taxon>
        <taxon>Gunneridae</taxon>
        <taxon>Pentapetalae</taxon>
        <taxon>rosids</taxon>
        <taxon>fabids</taxon>
        <taxon>Rosales</taxon>
        <taxon>Cannabaceae</taxon>
        <taxon>Parasponia</taxon>
    </lineage>
</organism>
<keyword evidence="1" id="KW-1133">Transmembrane helix</keyword>
<protein>
    <recommendedName>
        <fullName evidence="4">Transmembrane protein</fullName>
    </recommendedName>
</protein>
<keyword evidence="1" id="KW-0472">Membrane</keyword>
<sequence>RRRPIVVISIGGRRSSKHHEIKNGFVHALLQTRASARIIIIILLIIVVIIIIIITRSGSSDGGCSSGTSCTTCKAFATSLGGNRPSLGDKRIISSSSSS</sequence>
<dbReference type="Proteomes" id="UP000237105">
    <property type="component" value="Unassembled WGS sequence"/>
</dbReference>
<feature type="transmembrane region" description="Helical" evidence="1">
    <location>
        <begin position="34"/>
        <end position="54"/>
    </location>
</feature>
<comment type="caution">
    <text evidence="2">The sequence shown here is derived from an EMBL/GenBank/DDBJ whole genome shotgun (WGS) entry which is preliminary data.</text>
</comment>
<gene>
    <name evidence="2" type="ORF">PanWU01x14_245750</name>
</gene>
<keyword evidence="3" id="KW-1185">Reference proteome</keyword>
<keyword evidence="1" id="KW-0812">Transmembrane</keyword>
<reference evidence="3" key="1">
    <citation type="submission" date="2016-06" db="EMBL/GenBank/DDBJ databases">
        <title>Parallel loss of symbiosis genes in relatives of nitrogen-fixing non-legume Parasponia.</title>
        <authorList>
            <person name="Van Velzen R."/>
            <person name="Holmer R."/>
            <person name="Bu F."/>
            <person name="Rutten L."/>
            <person name="Van Zeijl A."/>
            <person name="Liu W."/>
            <person name="Santuari L."/>
            <person name="Cao Q."/>
            <person name="Sharma T."/>
            <person name="Shen D."/>
            <person name="Roswanjaya Y."/>
            <person name="Wardhani T."/>
            <person name="Kalhor M.S."/>
            <person name="Jansen J."/>
            <person name="Van den Hoogen J."/>
            <person name="Gungor B."/>
            <person name="Hartog M."/>
            <person name="Hontelez J."/>
            <person name="Verver J."/>
            <person name="Yang W.-C."/>
            <person name="Schijlen E."/>
            <person name="Repin R."/>
            <person name="Schilthuizen M."/>
            <person name="Schranz E."/>
            <person name="Heidstra R."/>
            <person name="Miyata K."/>
            <person name="Fedorova E."/>
            <person name="Kohlen W."/>
            <person name="Bisseling T."/>
            <person name="Smit S."/>
            <person name="Geurts R."/>
        </authorList>
    </citation>
    <scope>NUCLEOTIDE SEQUENCE [LARGE SCALE GENOMIC DNA]</scope>
    <source>
        <strain evidence="3">cv. WU1-14</strain>
    </source>
</reference>
<proteinExistence type="predicted"/>
<evidence type="ECO:0000313" key="3">
    <source>
        <dbReference type="Proteomes" id="UP000237105"/>
    </source>
</evidence>
<accession>A0A2P5BEH5</accession>
<feature type="non-terminal residue" evidence="2">
    <location>
        <position position="1"/>
    </location>
</feature>
<dbReference type="AlphaFoldDB" id="A0A2P5BEH5"/>